<evidence type="ECO:0000313" key="1">
    <source>
        <dbReference type="EMBL" id="MFC7280062.1"/>
    </source>
</evidence>
<keyword evidence="2" id="KW-1185">Reference proteome</keyword>
<dbReference type="EMBL" id="JBHTBJ010000074">
    <property type="protein sequence ID" value="MFC7280062.1"/>
    <property type="molecule type" value="Genomic_DNA"/>
</dbReference>
<protein>
    <recommendedName>
        <fullName evidence="3">Nucleotidyltransferase</fullName>
    </recommendedName>
</protein>
<dbReference type="Proteomes" id="UP001596548">
    <property type="component" value="Unassembled WGS sequence"/>
</dbReference>
<organism evidence="1 2">
    <name type="scientific">Paractinoplanes rhizophilus</name>
    <dbReference type="NCBI Taxonomy" id="1416877"/>
    <lineage>
        <taxon>Bacteria</taxon>
        <taxon>Bacillati</taxon>
        <taxon>Actinomycetota</taxon>
        <taxon>Actinomycetes</taxon>
        <taxon>Micromonosporales</taxon>
        <taxon>Micromonosporaceae</taxon>
        <taxon>Paractinoplanes</taxon>
    </lineage>
</organism>
<dbReference type="RefSeq" id="WP_378977987.1">
    <property type="nucleotide sequence ID" value="NZ_JBHTBJ010000074.1"/>
</dbReference>
<comment type="caution">
    <text evidence="1">The sequence shown here is derived from an EMBL/GenBank/DDBJ whole genome shotgun (WGS) entry which is preliminary data.</text>
</comment>
<evidence type="ECO:0008006" key="3">
    <source>
        <dbReference type="Google" id="ProtNLM"/>
    </source>
</evidence>
<dbReference type="InterPro" id="IPR014513">
    <property type="entry name" value="UCP021525"/>
</dbReference>
<gene>
    <name evidence="1" type="ORF">ACFQS1_39410</name>
</gene>
<reference evidence="2" key="1">
    <citation type="journal article" date="2019" name="Int. J. Syst. Evol. Microbiol.">
        <title>The Global Catalogue of Microorganisms (GCM) 10K type strain sequencing project: providing services to taxonomists for standard genome sequencing and annotation.</title>
        <authorList>
            <consortium name="The Broad Institute Genomics Platform"/>
            <consortium name="The Broad Institute Genome Sequencing Center for Infectious Disease"/>
            <person name="Wu L."/>
            <person name="Ma J."/>
        </authorList>
    </citation>
    <scope>NUCLEOTIDE SEQUENCE [LARGE SCALE GENOMIC DNA]</scope>
    <source>
        <strain evidence="2">XZYJT-10</strain>
    </source>
</reference>
<proteinExistence type="predicted"/>
<evidence type="ECO:0000313" key="2">
    <source>
        <dbReference type="Proteomes" id="UP001596548"/>
    </source>
</evidence>
<dbReference type="PIRSF" id="PIRSF021525">
    <property type="entry name" value="UCP021525"/>
    <property type="match status" value="1"/>
</dbReference>
<name>A0ABW2I584_9ACTN</name>
<sequence length="283" mass="30570">MLDLTKCDPALLQLPDAVVTALLAQSTELRPENVMIVGAHCRDILRSASGQQSGLRTTEDIDFGLALADWAAYDGLTKRLEPVGDTRIRYKVADVPTDLIPFGRLERPPGTVKPPARAESMGVLGFTEVFHASGPLTLPNAGTIRIPTIAGYAALKLAAWLDRSAYHKYKDASDIASVLHWYSELPAVYAFLYDTEEGVDILVEEGADYPVAAARVLGRDIAGVLGSRTSELAGSWPGPRAESLYVEMAATGAPAWPSSPARRRELIQGMERGLGFHSSRVQK</sequence>
<accession>A0ABW2I584</accession>